<organism evidence="1 2">
    <name type="scientific">Pseudoduganella lurida</name>
    <dbReference type="NCBI Taxonomy" id="1036180"/>
    <lineage>
        <taxon>Bacteria</taxon>
        <taxon>Pseudomonadati</taxon>
        <taxon>Pseudomonadota</taxon>
        <taxon>Betaproteobacteria</taxon>
        <taxon>Burkholderiales</taxon>
        <taxon>Oxalobacteraceae</taxon>
        <taxon>Telluria group</taxon>
        <taxon>Pseudoduganella</taxon>
    </lineage>
</organism>
<dbReference type="Pfam" id="PF11342">
    <property type="entry name" value="DUF3144"/>
    <property type="match status" value="1"/>
</dbReference>
<protein>
    <submittedName>
        <fullName evidence="1">Uncharacterized protein DUF3144</fullName>
    </submittedName>
</protein>
<dbReference type="EMBL" id="VLLB01000005">
    <property type="protein sequence ID" value="TWI64474.1"/>
    <property type="molecule type" value="Genomic_DNA"/>
</dbReference>
<comment type="caution">
    <text evidence="1">The sequence shown here is derived from an EMBL/GenBank/DDBJ whole genome shotgun (WGS) entry which is preliminary data.</text>
</comment>
<keyword evidence="2" id="KW-1185">Reference proteome</keyword>
<sequence>MSEENHDQQFWQLIDQFIRHANEQGEASGAPPHVAGAALLFAATRFNAYLLAHNAGSAEQLAASRAESLEYFRGQFEKMMEENVTDYEKNFDKYMAP</sequence>
<evidence type="ECO:0000313" key="1">
    <source>
        <dbReference type="EMBL" id="TWI64474.1"/>
    </source>
</evidence>
<dbReference type="Gene3D" id="1.10.287.3020">
    <property type="match status" value="1"/>
</dbReference>
<proteinExistence type="predicted"/>
<accession>A0A562R7D9</accession>
<dbReference type="AlphaFoldDB" id="A0A562R7D9"/>
<name>A0A562R7D9_9BURK</name>
<dbReference type="RefSeq" id="WP_158643161.1">
    <property type="nucleotide sequence ID" value="NZ_VLLB01000005.1"/>
</dbReference>
<dbReference type="InterPro" id="IPR021490">
    <property type="entry name" value="DUF3144"/>
</dbReference>
<reference evidence="1 2" key="1">
    <citation type="journal article" date="2015" name="Stand. Genomic Sci.">
        <title>Genomic Encyclopedia of Bacterial and Archaeal Type Strains, Phase III: the genomes of soil and plant-associated and newly described type strains.</title>
        <authorList>
            <person name="Whitman W.B."/>
            <person name="Woyke T."/>
            <person name="Klenk H.P."/>
            <person name="Zhou Y."/>
            <person name="Lilburn T.G."/>
            <person name="Beck B.J."/>
            <person name="De Vos P."/>
            <person name="Vandamme P."/>
            <person name="Eisen J.A."/>
            <person name="Garrity G."/>
            <person name="Hugenholtz P."/>
            <person name="Kyrpides N.C."/>
        </authorList>
    </citation>
    <scope>NUCLEOTIDE SEQUENCE [LARGE SCALE GENOMIC DNA]</scope>
    <source>
        <strain evidence="1 2">CGMCC 1.10822</strain>
    </source>
</reference>
<gene>
    <name evidence="1" type="ORF">IP91_03245</name>
</gene>
<dbReference type="OrthoDB" id="8777328at2"/>
<evidence type="ECO:0000313" key="2">
    <source>
        <dbReference type="Proteomes" id="UP000318431"/>
    </source>
</evidence>
<dbReference type="Proteomes" id="UP000318431">
    <property type="component" value="Unassembled WGS sequence"/>
</dbReference>